<proteinExistence type="predicted"/>
<evidence type="ECO:0000313" key="1">
    <source>
        <dbReference type="EMBL" id="SHL65765.1"/>
    </source>
</evidence>
<sequence>MLDSLVELARDSSDAKRHQLVDHVTDLYSSRAHTQREEELTVYNGLLEGVYDRLSVEDRKTISERLASIDSTSPSLAMKLAMDDLEIARPILEKSYALKEPHLLEVASTMDKGHLQSLAKRNYLSSRLAKKLVERGSREVKGTVAMNIGAEISQEDLERIIAELPKQMGDKIRHLRKSTDDLLKELYRDPSEAMVGDPLPKRPRRMEPAQWIAGIRDGHVSLVKAISQLAFEKNLLDISHLIAAALGMTQPQVAHYMMRYDATGTSVLCRAIGIPDSEYAAICKARCAHLKFPASTGNKWLTNYHVLTPEDARRMTSLLKAKLRFMGTLQAA</sequence>
<keyword evidence="2" id="KW-1185">Reference proteome</keyword>
<dbReference type="STRING" id="735517.SAMN05444272_1145"/>
<evidence type="ECO:0008006" key="3">
    <source>
        <dbReference type="Google" id="ProtNLM"/>
    </source>
</evidence>
<dbReference type="InterPro" id="IPR019285">
    <property type="entry name" value="DUF2336"/>
</dbReference>
<dbReference type="Proteomes" id="UP000186002">
    <property type="component" value="Unassembled WGS sequence"/>
</dbReference>
<dbReference type="Pfam" id="PF10098">
    <property type="entry name" value="DUF2336"/>
    <property type="match status" value="1"/>
</dbReference>
<gene>
    <name evidence="1" type="ORF">SAMN05444272_1145</name>
</gene>
<accession>A0A1M7CET2</accession>
<dbReference type="AlphaFoldDB" id="A0A1M7CET2"/>
<name>A0A1M7CET2_9HYPH</name>
<organism evidence="1 2">
    <name type="scientific">Roseibium suaedae</name>
    <dbReference type="NCBI Taxonomy" id="735517"/>
    <lineage>
        <taxon>Bacteria</taxon>
        <taxon>Pseudomonadati</taxon>
        <taxon>Pseudomonadota</taxon>
        <taxon>Alphaproteobacteria</taxon>
        <taxon>Hyphomicrobiales</taxon>
        <taxon>Stappiaceae</taxon>
        <taxon>Roseibium</taxon>
    </lineage>
</organism>
<reference evidence="1 2" key="1">
    <citation type="submission" date="2016-11" db="EMBL/GenBank/DDBJ databases">
        <authorList>
            <person name="Jaros S."/>
            <person name="Januszkiewicz K."/>
            <person name="Wedrychowicz H."/>
        </authorList>
    </citation>
    <scope>NUCLEOTIDE SEQUENCE [LARGE SCALE GENOMIC DNA]</scope>
    <source>
        <strain evidence="1 2">DSM 22153</strain>
    </source>
</reference>
<dbReference type="RefSeq" id="WP_073009911.1">
    <property type="nucleotide sequence ID" value="NZ_FRBW01000001.1"/>
</dbReference>
<evidence type="ECO:0000313" key="2">
    <source>
        <dbReference type="Proteomes" id="UP000186002"/>
    </source>
</evidence>
<dbReference type="EMBL" id="FRBW01000001">
    <property type="protein sequence ID" value="SHL65765.1"/>
    <property type="molecule type" value="Genomic_DNA"/>
</dbReference>
<protein>
    <recommendedName>
        <fullName evidence="3">DUF2336 domain-containing protein</fullName>
    </recommendedName>
</protein>
<dbReference type="OrthoDB" id="7888976at2"/>